<dbReference type="Ensembl" id="ENSGACT00000025341.1">
    <property type="protein sequence ID" value="ENSGACP00000025292.1"/>
    <property type="gene ID" value="ENSGACG00000019128.1"/>
</dbReference>
<evidence type="ECO:0000313" key="1">
    <source>
        <dbReference type="Ensembl" id="ENSGACP00000025292.1"/>
    </source>
</evidence>
<sequence length="127" mass="14120">SPVALSLNGLQPVNLLLITNLRPELSLYRAVFNWLQLVTNKSTPVELYFHTKHVLSVFIRVDETSPPAGAVLCHYFCGSCLCKYTVCLTQKPLVKFDPYKKNSNQASCVQIPEVCVHVERGAVEGSL</sequence>
<name>G3Q5Y6_GASAC</name>
<reference evidence="1" key="1">
    <citation type="submission" date="2006-01" db="EMBL/GenBank/DDBJ databases">
        <authorList>
            <person name="Lindblad-Toh K."/>
            <person name="Mauceli E."/>
            <person name="Grabherr M."/>
            <person name="Chang J.L."/>
            <person name="Lander E.S."/>
        </authorList>
    </citation>
    <scope>NUCLEOTIDE SEQUENCE [LARGE SCALE GENOMIC DNA]</scope>
</reference>
<protein>
    <submittedName>
        <fullName evidence="1">Uncharacterized protein</fullName>
    </submittedName>
</protein>
<dbReference type="InParanoid" id="G3Q5Y6"/>
<organism evidence="1">
    <name type="scientific">Gasterosteus aculeatus</name>
    <name type="common">Three-spined stickleback</name>
    <dbReference type="NCBI Taxonomy" id="69293"/>
    <lineage>
        <taxon>Eukaryota</taxon>
        <taxon>Metazoa</taxon>
        <taxon>Chordata</taxon>
        <taxon>Craniata</taxon>
        <taxon>Vertebrata</taxon>
        <taxon>Euteleostomi</taxon>
        <taxon>Actinopterygii</taxon>
        <taxon>Neopterygii</taxon>
        <taxon>Teleostei</taxon>
        <taxon>Neoteleostei</taxon>
        <taxon>Acanthomorphata</taxon>
        <taxon>Eupercaria</taxon>
        <taxon>Perciformes</taxon>
        <taxon>Cottioidei</taxon>
        <taxon>Gasterosteales</taxon>
        <taxon>Gasterosteidae</taxon>
        <taxon>Gasterosteus</taxon>
    </lineage>
</organism>
<reference evidence="1" key="2">
    <citation type="submission" date="2024-04" db="UniProtKB">
        <authorList>
            <consortium name="Ensembl"/>
        </authorList>
    </citation>
    <scope>IDENTIFICATION</scope>
</reference>
<dbReference type="Bgee" id="ENSGACG00000019128">
    <property type="expression patterns" value="Expressed in spleen and 13 other cell types or tissues"/>
</dbReference>
<dbReference type="AlphaFoldDB" id="G3Q5Y6"/>
<accession>G3Q5Y6</accession>
<proteinExistence type="predicted"/>